<keyword evidence="17" id="KW-1185">Reference proteome</keyword>
<dbReference type="Gene3D" id="1.10.287.70">
    <property type="match status" value="1"/>
</dbReference>
<keyword evidence="8 14" id="KW-0472">Membrane</keyword>
<keyword evidence="5 14" id="KW-0812">Transmembrane</keyword>
<feature type="region of interest" description="Disordered" evidence="13">
    <location>
        <begin position="1"/>
        <end position="30"/>
    </location>
</feature>
<dbReference type="Gene3D" id="3.40.190.10">
    <property type="entry name" value="Periplasmic binding protein-like II"/>
    <property type="match status" value="1"/>
</dbReference>
<dbReference type="Proteomes" id="UP000440578">
    <property type="component" value="Unassembled WGS sequence"/>
</dbReference>
<keyword evidence="9 16" id="KW-0675">Receptor</keyword>
<keyword evidence="11" id="KW-1071">Ligand-gated ion channel</keyword>
<sequence>MFHRVRSAIESATSAGPMEEHRGGLTLLGPGWSAEPGPEWSVGPGPEWSVGTPDRPLRVVAINDSPYLSVQQRSDGSVTYSGYLFQLWHIIAEELGLSYNISAPLTDGYGSQTTNGTWTGVIGDLVYGRADLALNWLTATPERAAVVDFLDGVPCASALSTFLVRRDTAVTPSLSPAVFAGLLRPLGADVWWTLAAMLLALSLVLRLSLRFNSARAEDGRLVRDMGWGSCLLAVVMTVLGQGWDRTPRSLAGRTVTIFGWMLGILIYINYTANLMSFLTVHTVSKPISSVREFVEQPDWTLAMHPGSQKLVELRSSKDTYERELYRRSRPPTEYYRRSNIPYGICSSGALLTMAVANTLLGLYRSGDRRKSATGRVTHRTPGLVMATPTYRAPSQDRAATMDSMPCMKSYESEASLLVGYRRLDSAGDDLEPMTICSSEDEFSDSDSSDLDSASDIAGSPRASHPMTDALDLRPLLESPRHRGTTDADRPALSRHVPSWVMRTQQDDSNANAVPAPLATLTAMSGLSPPISSLSPLSPAIEKAEIEKSEKPTEISGEINGNMVVYKDGARPKATSERVKTSRHAGVVMNKSPKHHRRSTTAEELDRRDLRVHFSNDAGVPRKQEKMMMNTSLKMSLESPRRPRPNTLPVVSHGFDVYNLETSLPKIDWDAIENHLKSVREEERKSRLESTLLDVA</sequence>
<evidence type="ECO:0000256" key="1">
    <source>
        <dbReference type="ARBA" id="ARBA00004651"/>
    </source>
</evidence>
<keyword evidence="10" id="KW-0325">Glycoprotein</keyword>
<evidence type="ECO:0000256" key="10">
    <source>
        <dbReference type="ARBA" id="ARBA00023180"/>
    </source>
</evidence>
<evidence type="ECO:0000256" key="13">
    <source>
        <dbReference type="SAM" id="MobiDB-lite"/>
    </source>
</evidence>
<organism evidence="16 17">
    <name type="scientific">Amphibalanus amphitrite</name>
    <name type="common">Striped barnacle</name>
    <name type="synonym">Balanus amphitrite</name>
    <dbReference type="NCBI Taxonomy" id="1232801"/>
    <lineage>
        <taxon>Eukaryota</taxon>
        <taxon>Metazoa</taxon>
        <taxon>Ecdysozoa</taxon>
        <taxon>Arthropoda</taxon>
        <taxon>Crustacea</taxon>
        <taxon>Multicrustacea</taxon>
        <taxon>Cirripedia</taxon>
        <taxon>Thoracica</taxon>
        <taxon>Thoracicalcarea</taxon>
        <taxon>Balanomorpha</taxon>
        <taxon>Balanoidea</taxon>
        <taxon>Balanidae</taxon>
        <taxon>Amphibalaninae</taxon>
        <taxon>Amphibalanus</taxon>
    </lineage>
</organism>
<feature type="transmembrane region" description="Helical" evidence="14">
    <location>
        <begin position="225"/>
        <end position="243"/>
    </location>
</feature>
<dbReference type="InterPro" id="IPR052192">
    <property type="entry name" value="Insect_Ionotropic_Sensory_Rcpt"/>
</dbReference>
<dbReference type="PANTHER" id="PTHR42643:SF24">
    <property type="entry name" value="IONOTROPIC RECEPTOR 60A"/>
    <property type="match status" value="1"/>
</dbReference>
<dbReference type="OrthoDB" id="6373312at2759"/>
<evidence type="ECO:0000256" key="11">
    <source>
        <dbReference type="ARBA" id="ARBA00023286"/>
    </source>
</evidence>
<dbReference type="GO" id="GO:0015276">
    <property type="term" value="F:ligand-gated monoatomic ion channel activity"/>
    <property type="evidence" value="ECO:0007669"/>
    <property type="project" value="InterPro"/>
</dbReference>
<evidence type="ECO:0000259" key="15">
    <source>
        <dbReference type="SMART" id="SM00918"/>
    </source>
</evidence>
<evidence type="ECO:0000256" key="9">
    <source>
        <dbReference type="ARBA" id="ARBA00023170"/>
    </source>
</evidence>
<dbReference type="Pfam" id="PF00060">
    <property type="entry name" value="Lig_chan"/>
    <property type="match status" value="1"/>
</dbReference>
<evidence type="ECO:0000256" key="12">
    <source>
        <dbReference type="ARBA" id="ARBA00023303"/>
    </source>
</evidence>
<feature type="region of interest" description="Disordered" evidence="13">
    <location>
        <begin position="438"/>
        <end position="495"/>
    </location>
</feature>
<keyword evidence="6 14" id="KW-1133">Transmembrane helix</keyword>
<evidence type="ECO:0000256" key="8">
    <source>
        <dbReference type="ARBA" id="ARBA00023136"/>
    </source>
</evidence>
<evidence type="ECO:0000313" key="17">
    <source>
        <dbReference type="Proteomes" id="UP000440578"/>
    </source>
</evidence>
<dbReference type="InterPro" id="IPR001320">
    <property type="entry name" value="Iontro_rcpt_C"/>
</dbReference>
<keyword evidence="12" id="KW-0407">Ion channel</keyword>
<keyword evidence="4" id="KW-1003">Cell membrane</keyword>
<keyword evidence="3" id="KW-0813">Transport</keyword>
<keyword evidence="7" id="KW-0406">Ion transport</keyword>
<dbReference type="InterPro" id="IPR019594">
    <property type="entry name" value="Glu/Gly-bd"/>
</dbReference>
<protein>
    <submittedName>
        <fullName evidence="16">Glutamate receptor 4</fullName>
    </submittedName>
</protein>
<name>A0A6A4V9W1_AMPAM</name>
<feature type="transmembrane region" description="Helical" evidence="14">
    <location>
        <begin position="250"/>
        <end position="270"/>
    </location>
</feature>
<reference evidence="16 17" key="1">
    <citation type="submission" date="2019-07" db="EMBL/GenBank/DDBJ databases">
        <title>Draft genome assembly of a fouling barnacle, Amphibalanus amphitrite (Darwin, 1854): The first reference genome for Thecostraca.</title>
        <authorList>
            <person name="Kim W."/>
        </authorList>
    </citation>
    <scope>NUCLEOTIDE SEQUENCE [LARGE SCALE GENOMIC DNA]</scope>
    <source>
        <strain evidence="16">SNU_AA5</strain>
        <tissue evidence="16">Soma without cirri and trophi</tissue>
    </source>
</reference>
<dbReference type="Pfam" id="PF10613">
    <property type="entry name" value="Lig_chan-Glu_bd"/>
    <property type="match status" value="1"/>
</dbReference>
<evidence type="ECO:0000256" key="2">
    <source>
        <dbReference type="ARBA" id="ARBA00008685"/>
    </source>
</evidence>
<dbReference type="SUPFAM" id="SSF53850">
    <property type="entry name" value="Periplasmic binding protein-like II"/>
    <property type="match status" value="1"/>
</dbReference>
<evidence type="ECO:0000256" key="5">
    <source>
        <dbReference type="ARBA" id="ARBA00022692"/>
    </source>
</evidence>
<comment type="subcellular location">
    <subcellularLocation>
        <location evidence="1">Cell membrane</location>
        <topology evidence="1">Multi-pass membrane protein</topology>
    </subcellularLocation>
</comment>
<feature type="compositionally biased region" description="Acidic residues" evidence="13">
    <location>
        <begin position="438"/>
        <end position="449"/>
    </location>
</feature>
<accession>A0A6A4V9W1</accession>
<evidence type="ECO:0000256" key="6">
    <source>
        <dbReference type="ARBA" id="ARBA00022989"/>
    </source>
</evidence>
<evidence type="ECO:0000256" key="3">
    <source>
        <dbReference type="ARBA" id="ARBA00022448"/>
    </source>
</evidence>
<evidence type="ECO:0000313" key="16">
    <source>
        <dbReference type="EMBL" id="KAF0287418.1"/>
    </source>
</evidence>
<comment type="similarity">
    <text evidence="2">Belongs to the glutamate-gated ion channel (TC 1.A.10.1) family.</text>
</comment>
<dbReference type="GO" id="GO:0050906">
    <property type="term" value="P:detection of stimulus involved in sensory perception"/>
    <property type="evidence" value="ECO:0007669"/>
    <property type="project" value="UniProtKB-ARBA"/>
</dbReference>
<evidence type="ECO:0000256" key="4">
    <source>
        <dbReference type="ARBA" id="ARBA00022475"/>
    </source>
</evidence>
<dbReference type="EMBL" id="VIIS01002193">
    <property type="protein sequence ID" value="KAF0287418.1"/>
    <property type="molecule type" value="Genomic_DNA"/>
</dbReference>
<gene>
    <name evidence="16" type="primary">GRIA4_0</name>
    <name evidence="16" type="ORF">FJT64_014168</name>
</gene>
<dbReference type="PANTHER" id="PTHR42643">
    <property type="entry name" value="IONOTROPIC RECEPTOR 20A-RELATED"/>
    <property type="match status" value="1"/>
</dbReference>
<comment type="caution">
    <text evidence="16">The sequence shown here is derived from an EMBL/GenBank/DDBJ whole genome shotgun (WGS) entry which is preliminary data.</text>
</comment>
<feature type="domain" description="Ionotropic glutamate receptor L-glutamate and glycine-binding" evidence="15">
    <location>
        <begin position="66"/>
        <end position="127"/>
    </location>
</feature>
<dbReference type="SMART" id="SM00918">
    <property type="entry name" value="Lig_chan-Glu_bd"/>
    <property type="match status" value="1"/>
</dbReference>
<feature type="compositionally biased region" description="Basic and acidic residues" evidence="13">
    <location>
        <begin position="478"/>
        <end position="491"/>
    </location>
</feature>
<evidence type="ECO:0000256" key="7">
    <source>
        <dbReference type="ARBA" id="ARBA00023065"/>
    </source>
</evidence>
<feature type="transmembrane region" description="Helical" evidence="14">
    <location>
        <begin position="340"/>
        <end position="363"/>
    </location>
</feature>
<dbReference type="GO" id="GO:0005886">
    <property type="term" value="C:plasma membrane"/>
    <property type="evidence" value="ECO:0007669"/>
    <property type="project" value="UniProtKB-SubCell"/>
</dbReference>
<dbReference type="AlphaFoldDB" id="A0A6A4V9W1"/>
<feature type="transmembrane region" description="Helical" evidence="14">
    <location>
        <begin position="190"/>
        <end position="209"/>
    </location>
</feature>
<evidence type="ECO:0000256" key="14">
    <source>
        <dbReference type="SAM" id="Phobius"/>
    </source>
</evidence>
<proteinExistence type="inferred from homology"/>